<dbReference type="Proteomes" id="UP000295260">
    <property type="component" value="Unassembled WGS sequence"/>
</dbReference>
<dbReference type="Pfam" id="PF00534">
    <property type="entry name" value="Glycos_transf_1"/>
    <property type="match status" value="1"/>
</dbReference>
<dbReference type="PANTHER" id="PTHR46401">
    <property type="entry name" value="GLYCOSYLTRANSFERASE WBBK-RELATED"/>
    <property type="match status" value="1"/>
</dbReference>
<protein>
    <submittedName>
        <fullName evidence="4">Glycosyltransferase involved in cell wall biosynthesis</fullName>
    </submittedName>
</protein>
<sequence>MKIGFLTPEFPHPKFGHSGGIGTSILNLSKGLSQLGNQVSIFVYGQSEDEVFEEDGITFYRIKNVKIKGLSLFFTQKKVQKLVNSLVKKNQLDLLESPDWTGFSSNIKAKCPLVVKLHGSDTYFCHLDKRPVKFKNKYNEKKALKNADAIASVSEYTANVTRELFDLDRKIEVIPNSIDLKQFSAIDSNSDHIILYFGTLIRKKGLLELPLIFNEVYKQNQEAKLVLVGKDTPDVLSGNDSTWTIMQKLFDTKALENVTYLGSVSYDKIKTLISNATLCVFPTFAEALPVSWIESMAMEKPVVASNIGWAKEIIEDGKEGYLVDPKSHHEFAEKINKLLLDKELSLKFGKASRAKVILKFSLEVVANQNVDFYKKVLSNWHR</sequence>
<accession>A0A4R6QAH3</accession>
<keyword evidence="5" id="KW-1185">Reference proteome</keyword>
<keyword evidence="1 4" id="KW-0808">Transferase</keyword>
<proteinExistence type="predicted"/>
<reference evidence="4 5" key="1">
    <citation type="submission" date="2019-03" db="EMBL/GenBank/DDBJ databases">
        <title>Genomic Encyclopedia of Archaeal and Bacterial Type Strains, Phase II (KMG-II): from individual species to whole genera.</title>
        <authorList>
            <person name="Goeker M."/>
        </authorList>
    </citation>
    <scope>NUCLEOTIDE SEQUENCE [LARGE SCALE GENOMIC DNA]</scope>
    <source>
        <strain evidence="4 5">DSM 25687</strain>
    </source>
</reference>
<feature type="domain" description="Glycosyl transferase family 1" evidence="2">
    <location>
        <begin position="189"/>
        <end position="354"/>
    </location>
</feature>
<dbReference type="GO" id="GO:0016757">
    <property type="term" value="F:glycosyltransferase activity"/>
    <property type="evidence" value="ECO:0007669"/>
    <property type="project" value="InterPro"/>
</dbReference>
<dbReference type="CDD" id="cd03801">
    <property type="entry name" value="GT4_PimA-like"/>
    <property type="match status" value="1"/>
</dbReference>
<dbReference type="PANTHER" id="PTHR46401:SF2">
    <property type="entry name" value="GLYCOSYLTRANSFERASE WBBK-RELATED"/>
    <property type="match status" value="1"/>
</dbReference>
<dbReference type="EMBL" id="SNXR01000013">
    <property type="protein sequence ID" value="TDP59225.1"/>
    <property type="molecule type" value="Genomic_DNA"/>
</dbReference>
<dbReference type="Pfam" id="PF13439">
    <property type="entry name" value="Glyco_transf_4"/>
    <property type="match status" value="1"/>
</dbReference>
<gene>
    <name evidence="4" type="ORF">BC748_1468</name>
</gene>
<evidence type="ECO:0000259" key="2">
    <source>
        <dbReference type="Pfam" id="PF00534"/>
    </source>
</evidence>
<organism evidence="4 5">
    <name type="scientific">Flavobacterium dankookense</name>
    <dbReference type="NCBI Taxonomy" id="706186"/>
    <lineage>
        <taxon>Bacteria</taxon>
        <taxon>Pseudomonadati</taxon>
        <taxon>Bacteroidota</taxon>
        <taxon>Flavobacteriia</taxon>
        <taxon>Flavobacteriales</taxon>
        <taxon>Flavobacteriaceae</taxon>
        <taxon>Flavobacterium</taxon>
    </lineage>
</organism>
<evidence type="ECO:0000313" key="4">
    <source>
        <dbReference type="EMBL" id="TDP59225.1"/>
    </source>
</evidence>
<dbReference type="AlphaFoldDB" id="A0A4R6QAH3"/>
<dbReference type="SUPFAM" id="SSF53756">
    <property type="entry name" value="UDP-Glycosyltransferase/glycogen phosphorylase"/>
    <property type="match status" value="1"/>
</dbReference>
<dbReference type="RefSeq" id="WP_133532767.1">
    <property type="nucleotide sequence ID" value="NZ_SNXR01000013.1"/>
</dbReference>
<dbReference type="InterPro" id="IPR001296">
    <property type="entry name" value="Glyco_trans_1"/>
</dbReference>
<comment type="caution">
    <text evidence="4">The sequence shown here is derived from an EMBL/GenBank/DDBJ whole genome shotgun (WGS) entry which is preliminary data.</text>
</comment>
<evidence type="ECO:0000313" key="5">
    <source>
        <dbReference type="Proteomes" id="UP000295260"/>
    </source>
</evidence>
<feature type="domain" description="Glycosyltransferase subfamily 4-like N-terminal" evidence="3">
    <location>
        <begin position="19"/>
        <end position="181"/>
    </location>
</feature>
<dbReference type="InterPro" id="IPR028098">
    <property type="entry name" value="Glyco_trans_4-like_N"/>
</dbReference>
<dbReference type="Gene3D" id="3.40.50.2000">
    <property type="entry name" value="Glycogen Phosphorylase B"/>
    <property type="match status" value="2"/>
</dbReference>
<evidence type="ECO:0000259" key="3">
    <source>
        <dbReference type="Pfam" id="PF13439"/>
    </source>
</evidence>
<dbReference type="GO" id="GO:0009103">
    <property type="term" value="P:lipopolysaccharide biosynthetic process"/>
    <property type="evidence" value="ECO:0007669"/>
    <property type="project" value="TreeGrafter"/>
</dbReference>
<dbReference type="OrthoDB" id="502646at2"/>
<evidence type="ECO:0000256" key="1">
    <source>
        <dbReference type="ARBA" id="ARBA00022679"/>
    </source>
</evidence>
<name>A0A4R6QAH3_9FLAO</name>